<dbReference type="AlphaFoldDB" id="A0A450WHF8"/>
<evidence type="ECO:0000256" key="1">
    <source>
        <dbReference type="ARBA" id="ARBA00022448"/>
    </source>
</evidence>
<evidence type="ECO:0000313" key="5">
    <source>
        <dbReference type="EMBL" id="VFJ66573.1"/>
    </source>
</evidence>
<evidence type="ECO:0000259" key="4">
    <source>
        <dbReference type="PROSITE" id="PS50893"/>
    </source>
</evidence>
<dbReference type="GO" id="GO:0005886">
    <property type="term" value="C:plasma membrane"/>
    <property type="evidence" value="ECO:0007669"/>
    <property type="project" value="TreeGrafter"/>
</dbReference>
<dbReference type="EMBL" id="CAADFA010000430">
    <property type="protein sequence ID" value="VFJ66589.1"/>
    <property type="molecule type" value="Genomic_DNA"/>
</dbReference>
<reference evidence="7" key="1">
    <citation type="submission" date="2019-02" db="EMBL/GenBank/DDBJ databases">
        <authorList>
            <person name="Gruber-Vodicka R. H."/>
            <person name="Seah K. B. B."/>
        </authorList>
    </citation>
    <scope>NUCLEOTIDE SEQUENCE</scope>
    <source>
        <strain evidence="5">BECK_BZ163</strain>
        <strain evidence="7">BECK_BZ164</strain>
        <strain evidence="6">BECK_BZ165</strain>
    </source>
</reference>
<dbReference type="PANTHER" id="PTHR45772">
    <property type="entry name" value="CONSERVED COMPONENT OF ABC TRANSPORTER FOR NATURAL AMINO ACIDS-RELATED"/>
    <property type="match status" value="1"/>
</dbReference>
<dbReference type="EMBL" id="CAADEZ010000419">
    <property type="protein sequence ID" value="VFJ66573.1"/>
    <property type="molecule type" value="Genomic_DNA"/>
</dbReference>
<evidence type="ECO:0000256" key="2">
    <source>
        <dbReference type="ARBA" id="ARBA00022741"/>
    </source>
</evidence>
<protein>
    <submittedName>
        <fullName evidence="7">Branched-chain amino acid transport system ATP-binding protein</fullName>
    </submittedName>
</protein>
<dbReference type="InterPro" id="IPR051120">
    <property type="entry name" value="ABC_AA/LPS_Transport"/>
</dbReference>
<keyword evidence="3 7" id="KW-0067">ATP-binding</keyword>
<dbReference type="Pfam" id="PF00005">
    <property type="entry name" value="ABC_tran"/>
    <property type="match status" value="1"/>
</dbReference>
<dbReference type="InterPro" id="IPR032823">
    <property type="entry name" value="BCA_ABC_TP_C"/>
</dbReference>
<gene>
    <name evidence="5" type="ORF">BECKFM1743A_GA0114220_104191</name>
    <name evidence="7" type="ORF">BECKFM1743B_GA0114221_104191</name>
    <name evidence="6" type="ORF">BECKFM1743C_GA0114222_104301</name>
</gene>
<evidence type="ECO:0000313" key="7">
    <source>
        <dbReference type="EMBL" id="VFK16454.1"/>
    </source>
</evidence>
<dbReference type="PANTHER" id="PTHR45772:SF2">
    <property type="entry name" value="ABC TRANSPORTER ATP-BINDING PROTEIN"/>
    <property type="match status" value="1"/>
</dbReference>
<keyword evidence="2" id="KW-0547">Nucleotide-binding</keyword>
<dbReference type="GO" id="GO:0016887">
    <property type="term" value="F:ATP hydrolysis activity"/>
    <property type="evidence" value="ECO:0007669"/>
    <property type="project" value="InterPro"/>
</dbReference>
<dbReference type="FunFam" id="3.40.50.300:FF:000421">
    <property type="entry name" value="Branched-chain amino acid ABC transporter ATP-binding protein"/>
    <property type="match status" value="1"/>
</dbReference>
<dbReference type="GO" id="GO:0005524">
    <property type="term" value="F:ATP binding"/>
    <property type="evidence" value="ECO:0007669"/>
    <property type="project" value="UniProtKB-KW"/>
</dbReference>
<dbReference type="Gene3D" id="3.40.50.300">
    <property type="entry name" value="P-loop containing nucleotide triphosphate hydrolases"/>
    <property type="match status" value="1"/>
</dbReference>
<evidence type="ECO:0000313" key="6">
    <source>
        <dbReference type="EMBL" id="VFJ66589.1"/>
    </source>
</evidence>
<feature type="domain" description="ABC transporter" evidence="4">
    <location>
        <begin position="30"/>
        <end position="272"/>
    </location>
</feature>
<dbReference type="InterPro" id="IPR027417">
    <property type="entry name" value="P-loop_NTPase"/>
</dbReference>
<dbReference type="InterPro" id="IPR003439">
    <property type="entry name" value="ABC_transporter-like_ATP-bd"/>
</dbReference>
<dbReference type="SMART" id="SM00382">
    <property type="entry name" value="AAA"/>
    <property type="match status" value="1"/>
</dbReference>
<dbReference type="PROSITE" id="PS50893">
    <property type="entry name" value="ABC_TRANSPORTER_2"/>
    <property type="match status" value="1"/>
</dbReference>
<proteinExistence type="predicted"/>
<dbReference type="EMBL" id="CAADFL010000419">
    <property type="protein sequence ID" value="VFK16454.1"/>
    <property type="molecule type" value="Genomic_DNA"/>
</dbReference>
<keyword evidence="1" id="KW-0813">Transport</keyword>
<accession>A0A450WHF8</accession>
<sequence length="274" mass="29854">MTFAYSAHSRTFHREISGSSTAAPRTTPLLSVRGLDKAFGGIHACHQVHLDIYPGETHAIIGPNGAGKTTLISLLCGTLKPDRGEIVFEDRPITRLPVWRRSRLGLARSFQITSVFTDMTVLENVALAVQAHEGHSFRFWARADRDTGLRDKALGVLARTALADRAGDSASSLSHGEQRQLEIALVLATEAKLLLLDEPMAGMGREESAAMVTLIGRLKSEGKTILLIEHDMNAVFALAGRISVLVYGRIIHTGTPEEVRTNRAVQRAYLGEEP</sequence>
<evidence type="ECO:0000256" key="3">
    <source>
        <dbReference type="ARBA" id="ARBA00022840"/>
    </source>
</evidence>
<dbReference type="CDD" id="cd03219">
    <property type="entry name" value="ABC_Mj1267_LivG_branched"/>
    <property type="match status" value="1"/>
</dbReference>
<dbReference type="Pfam" id="PF12399">
    <property type="entry name" value="BCA_ABC_TP_C"/>
    <property type="match status" value="1"/>
</dbReference>
<dbReference type="SUPFAM" id="SSF52540">
    <property type="entry name" value="P-loop containing nucleoside triphosphate hydrolases"/>
    <property type="match status" value="1"/>
</dbReference>
<dbReference type="InterPro" id="IPR003593">
    <property type="entry name" value="AAA+_ATPase"/>
</dbReference>
<organism evidence="7">
    <name type="scientific">Candidatus Kentrum sp. FM</name>
    <dbReference type="NCBI Taxonomy" id="2126340"/>
    <lineage>
        <taxon>Bacteria</taxon>
        <taxon>Pseudomonadati</taxon>
        <taxon>Pseudomonadota</taxon>
        <taxon>Gammaproteobacteria</taxon>
        <taxon>Candidatus Kentrum</taxon>
    </lineage>
</organism>
<name>A0A450WHF8_9GAMM</name>